<reference evidence="2" key="2">
    <citation type="submission" date="2018-05" db="EMBL/GenBank/DDBJ databases">
        <title>OpunRS2 (Oryza punctata Reference Sequence Version 2).</title>
        <authorList>
            <person name="Zhang J."/>
            <person name="Kudrna D."/>
            <person name="Lee S."/>
            <person name="Talag J."/>
            <person name="Welchert J."/>
            <person name="Wing R.A."/>
        </authorList>
    </citation>
    <scope>NUCLEOTIDE SEQUENCE [LARGE SCALE GENOMIC DNA]</scope>
</reference>
<dbReference type="Proteomes" id="UP000026962">
    <property type="component" value="Chromosome 11"/>
</dbReference>
<evidence type="ECO:0000256" key="1">
    <source>
        <dbReference type="SAM" id="Coils"/>
    </source>
</evidence>
<dbReference type="Gramene" id="OPUNC11G18110.1">
    <property type="protein sequence ID" value="OPUNC11G18110.1"/>
    <property type="gene ID" value="OPUNC11G18110"/>
</dbReference>
<protein>
    <submittedName>
        <fullName evidence="2">Uncharacterized protein</fullName>
    </submittedName>
</protein>
<proteinExistence type="predicted"/>
<reference evidence="2" key="1">
    <citation type="submission" date="2015-04" db="UniProtKB">
        <authorList>
            <consortium name="EnsemblPlants"/>
        </authorList>
    </citation>
    <scope>IDENTIFICATION</scope>
</reference>
<keyword evidence="3" id="KW-1185">Reference proteome</keyword>
<dbReference type="OMA" id="RDHEEVI"/>
<evidence type="ECO:0000313" key="3">
    <source>
        <dbReference type="Proteomes" id="UP000026962"/>
    </source>
</evidence>
<dbReference type="EnsemblPlants" id="OPUNC11G18110.1">
    <property type="protein sequence ID" value="OPUNC11G18110.1"/>
    <property type="gene ID" value="OPUNC11G18110"/>
</dbReference>
<evidence type="ECO:0000313" key="2">
    <source>
        <dbReference type="EnsemblPlants" id="OPUNC11G18110.1"/>
    </source>
</evidence>
<sequence length="164" mass="19518">MNSFPRIGARCYNFEPRELPSNSYITYIQGTYGKFAPFIIHGEGGFGEHKQLNWTNLFLLNKLGHHGVDDEFIDEINREKDPQKIEKMIRRLPAEIARYLEGRECKEQVEFLNGLRSNMDTKMHDVKVQVRELREEVKEMKRAMKEILDALDRMERRRDPYCRP</sequence>
<name>A0A0E0MHS6_ORYPU</name>
<accession>A0A0E0MHS6</accession>
<dbReference type="HOGENOM" id="CLU_1621666_0_0_1"/>
<dbReference type="AlphaFoldDB" id="A0A0E0MHS6"/>
<keyword evidence="1" id="KW-0175">Coiled coil</keyword>
<organism evidence="2">
    <name type="scientific">Oryza punctata</name>
    <name type="common">Red rice</name>
    <dbReference type="NCBI Taxonomy" id="4537"/>
    <lineage>
        <taxon>Eukaryota</taxon>
        <taxon>Viridiplantae</taxon>
        <taxon>Streptophyta</taxon>
        <taxon>Embryophyta</taxon>
        <taxon>Tracheophyta</taxon>
        <taxon>Spermatophyta</taxon>
        <taxon>Magnoliopsida</taxon>
        <taxon>Liliopsida</taxon>
        <taxon>Poales</taxon>
        <taxon>Poaceae</taxon>
        <taxon>BOP clade</taxon>
        <taxon>Oryzoideae</taxon>
        <taxon>Oryzeae</taxon>
        <taxon>Oryzinae</taxon>
        <taxon>Oryza</taxon>
    </lineage>
</organism>
<feature type="coiled-coil region" evidence="1">
    <location>
        <begin position="116"/>
        <end position="157"/>
    </location>
</feature>